<comment type="caution">
    <text evidence="1">The sequence shown here is derived from an EMBL/GenBank/DDBJ whole genome shotgun (WGS) entry which is preliminary data.</text>
</comment>
<evidence type="ECO:0000313" key="2">
    <source>
        <dbReference type="Proteomes" id="UP000075420"/>
    </source>
</evidence>
<evidence type="ECO:0000313" key="1">
    <source>
        <dbReference type="EMBL" id="KYF57922.1"/>
    </source>
</evidence>
<gene>
    <name evidence="1" type="ORF">BE08_25870</name>
</gene>
<reference evidence="1 2" key="1">
    <citation type="submission" date="2014-02" db="EMBL/GenBank/DDBJ databases">
        <title>The small core and large imbalanced accessory genome model reveals a collaborative survival strategy of Sorangium cellulosum strains in nature.</title>
        <authorList>
            <person name="Han K."/>
            <person name="Peng R."/>
            <person name="Blom J."/>
            <person name="Li Y.-Z."/>
        </authorList>
    </citation>
    <scope>NUCLEOTIDE SEQUENCE [LARGE SCALE GENOMIC DNA]</scope>
    <source>
        <strain evidence="1 2">So0157-25</strain>
    </source>
</reference>
<protein>
    <submittedName>
        <fullName evidence="1">Uncharacterized protein</fullName>
    </submittedName>
</protein>
<dbReference type="EMBL" id="JELY01000839">
    <property type="protein sequence ID" value="KYF57922.1"/>
    <property type="molecule type" value="Genomic_DNA"/>
</dbReference>
<proteinExistence type="predicted"/>
<dbReference type="AlphaFoldDB" id="A0A150PQI1"/>
<name>A0A150PQI1_SORCE</name>
<organism evidence="1 2">
    <name type="scientific">Sorangium cellulosum</name>
    <name type="common">Polyangium cellulosum</name>
    <dbReference type="NCBI Taxonomy" id="56"/>
    <lineage>
        <taxon>Bacteria</taxon>
        <taxon>Pseudomonadati</taxon>
        <taxon>Myxococcota</taxon>
        <taxon>Polyangia</taxon>
        <taxon>Polyangiales</taxon>
        <taxon>Polyangiaceae</taxon>
        <taxon>Sorangium</taxon>
    </lineage>
</organism>
<dbReference type="Proteomes" id="UP000075420">
    <property type="component" value="Unassembled WGS sequence"/>
</dbReference>
<sequence>MFSCARGPRGGGSTSDARSRPFFSIAVTLFAVGLPMRSARTHAASTRSRPYLSASRITPRHVRYPVSGCVRRLMIARASSPTFGPIVSAHAITRSGGHLP</sequence>
<accession>A0A150PQI1</accession>